<dbReference type="Pfam" id="PF05979">
    <property type="entry name" value="DUF896"/>
    <property type="match status" value="1"/>
</dbReference>
<comment type="caution">
    <text evidence="4">The sequence shown here is derived from an EMBL/GenBank/DDBJ whole genome shotgun (WGS) entry which is preliminary data.</text>
</comment>
<gene>
    <name evidence="4" type="ORF">FC07_GL000724</name>
</gene>
<name>A0A0R1GQM3_9LACO</name>
<proteinExistence type="inferred from homology"/>
<dbReference type="GO" id="GO:0005737">
    <property type="term" value="C:cytoplasm"/>
    <property type="evidence" value="ECO:0007669"/>
    <property type="project" value="UniProtKB-SubCell"/>
</dbReference>
<dbReference type="STRING" id="1423726.FC07_GL000724"/>
<dbReference type="EMBL" id="AZDA01000093">
    <property type="protein sequence ID" value="KRK34161.1"/>
    <property type="molecule type" value="Genomic_DNA"/>
</dbReference>
<reference evidence="4 5" key="1">
    <citation type="journal article" date="2015" name="Genome Announc.">
        <title>Expanding the biotechnology potential of lactobacilli through comparative genomics of 213 strains and associated genera.</title>
        <authorList>
            <person name="Sun Z."/>
            <person name="Harris H.M."/>
            <person name="McCann A."/>
            <person name="Guo C."/>
            <person name="Argimon S."/>
            <person name="Zhang W."/>
            <person name="Yang X."/>
            <person name="Jeffery I.B."/>
            <person name="Cooney J.C."/>
            <person name="Kagawa T.F."/>
            <person name="Liu W."/>
            <person name="Song Y."/>
            <person name="Salvetti E."/>
            <person name="Wrobel A."/>
            <person name="Rasinkangas P."/>
            <person name="Parkhill J."/>
            <person name="Rea M.C."/>
            <person name="O'Sullivan O."/>
            <person name="Ritari J."/>
            <person name="Douillard F.P."/>
            <person name="Paul Ross R."/>
            <person name="Yang R."/>
            <person name="Briner A.E."/>
            <person name="Felis G.E."/>
            <person name="de Vos W.M."/>
            <person name="Barrangou R."/>
            <person name="Klaenhammer T.R."/>
            <person name="Caufield P.W."/>
            <person name="Cui Y."/>
            <person name="Zhang H."/>
            <person name="O'Toole P.W."/>
        </authorList>
    </citation>
    <scope>NUCLEOTIDE SEQUENCE [LARGE SCALE GENOMIC DNA]</scope>
    <source>
        <strain evidence="4 5">DSM 20003</strain>
    </source>
</reference>
<dbReference type="RefSeq" id="WP_057905148.1">
    <property type="nucleotide sequence ID" value="NZ_AZDA01000093.1"/>
</dbReference>
<keyword evidence="1 2" id="KW-0963">Cytoplasm</keyword>
<accession>A0A0R1GQM3</accession>
<dbReference type="Gene3D" id="1.10.287.540">
    <property type="entry name" value="Helix hairpin bin"/>
    <property type="match status" value="1"/>
</dbReference>
<feature type="compositionally biased region" description="Basic and acidic residues" evidence="3">
    <location>
        <begin position="70"/>
        <end position="79"/>
    </location>
</feature>
<comment type="subcellular location">
    <subcellularLocation>
        <location evidence="2">Cytoplasm</location>
    </subcellularLocation>
</comment>
<feature type="region of interest" description="Disordered" evidence="3">
    <location>
        <begin position="60"/>
        <end position="79"/>
    </location>
</feature>
<dbReference type="Proteomes" id="UP000051461">
    <property type="component" value="Unassembled WGS sequence"/>
</dbReference>
<organism evidence="4 5">
    <name type="scientific">Loigolactobacillus bifermentans DSM 20003</name>
    <dbReference type="NCBI Taxonomy" id="1423726"/>
    <lineage>
        <taxon>Bacteria</taxon>
        <taxon>Bacillati</taxon>
        <taxon>Bacillota</taxon>
        <taxon>Bacilli</taxon>
        <taxon>Lactobacillales</taxon>
        <taxon>Lactobacillaceae</taxon>
        <taxon>Loigolactobacillus</taxon>
    </lineage>
</organism>
<comment type="similarity">
    <text evidence="2">Belongs to the UPF0291 family.</text>
</comment>
<dbReference type="PANTHER" id="PTHR37300">
    <property type="entry name" value="UPF0291 PROTEIN CBO2609/CLC_2481"/>
    <property type="match status" value="1"/>
</dbReference>
<dbReference type="PANTHER" id="PTHR37300:SF1">
    <property type="entry name" value="UPF0291 PROTEIN YNZC"/>
    <property type="match status" value="1"/>
</dbReference>
<evidence type="ECO:0000256" key="3">
    <source>
        <dbReference type="SAM" id="MobiDB-lite"/>
    </source>
</evidence>
<evidence type="ECO:0000313" key="5">
    <source>
        <dbReference type="Proteomes" id="UP000051461"/>
    </source>
</evidence>
<dbReference type="SUPFAM" id="SSF158221">
    <property type="entry name" value="YnzC-like"/>
    <property type="match status" value="1"/>
</dbReference>
<evidence type="ECO:0000313" key="4">
    <source>
        <dbReference type="EMBL" id="KRK34161.1"/>
    </source>
</evidence>
<sequence>MAITKRLKRINELAAKSREEGLTPAEKAEQKQLRADYIESFKANFRQQLETTQLFNKKGQEITPQKVQKIQRERGWRDD</sequence>
<dbReference type="PATRIC" id="fig|1423726.3.peg.747"/>
<dbReference type="HAMAP" id="MF_01103">
    <property type="entry name" value="UPF0291"/>
    <property type="match status" value="1"/>
</dbReference>
<evidence type="ECO:0000256" key="2">
    <source>
        <dbReference type="HAMAP-Rule" id="MF_01103"/>
    </source>
</evidence>
<keyword evidence="5" id="KW-1185">Reference proteome</keyword>
<dbReference type="AlphaFoldDB" id="A0A0R1GQM3"/>
<dbReference type="InterPro" id="IPR009242">
    <property type="entry name" value="DUF896"/>
</dbReference>
<evidence type="ECO:0000256" key="1">
    <source>
        <dbReference type="ARBA" id="ARBA00022490"/>
    </source>
</evidence>
<protein>
    <recommendedName>
        <fullName evidence="2">UPF0291 protein FC07_GL000724</fullName>
    </recommendedName>
</protein>